<name>A0A3P6UJB0_DIBLA</name>
<dbReference type="AlphaFoldDB" id="A0A3P6UJB0"/>
<reference evidence="1 2" key="1">
    <citation type="submission" date="2018-11" db="EMBL/GenBank/DDBJ databases">
        <authorList>
            <consortium name="Pathogen Informatics"/>
        </authorList>
    </citation>
    <scope>NUCLEOTIDE SEQUENCE [LARGE SCALE GENOMIC DNA]</scope>
</reference>
<dbReference type="InterPro" id="IPR012337">
    <property type="entry name" value="RNaseH-like_sf"/>
</dbReference>
<dbReference type="GO" id="GO:0003676">
    <property type="term" value="F:nucleic acid binding"/>
    <property type="evidence" value="ECO:0007669"/>
    <property type="project" value="InterPro"/>
</dbReference>
<proteinExistence type="predicted"/>
<dbReference type="Proteomes" id="UP000281553">
    <property type="component" value="Unassembled WGS sequence"/>
</dbReference>
<keyword evidence="2" id="KW-1185">Reference proteome</keyword>
<protein>
    <recommendedName>
        <fullName evidence="3">Integrase catalytic domain-containing protein</fullName>
    </recommendedName>
</protein>
<evidence type="ECO:0000313" key="1">
    <source>
        <dbReference type="EMBL" id="VDK77361.1"/>
    </source>
</evidence>
<evidence type="ECO:0000313" key="2">
    <source>
        <dbReference type="Proteomes" id="UP000281553"/>
    </source>
</evidence>
<dbReference type="Gene3D" id="3.30.420.10">
    <property type="entry name" value="Ribonuclease H-like superfamily/Ribonuclease H"/>
    <property type="match status" value="1"/>
</dbReference>
<dbReference type="OrthoDB" id="10053156at2759"/>
<dbReference type="InterPro" id="IPR036397">
    <property type="entry name" value="RNaseH_sf"/>
</dbReference>
<accession>A0A3P6UJB0</accession>
<dbReference type="EMBL" id="UYRU01042714">
    <property type="protein sequence ID" value="VDK77361.1"/>
    <property type="molecule type" value="Genomic_DNA"/>
</dbReference>
<organism evidence="1 2">
    <name type="scientific">Dibothriocephalus latus</name>
    <name type="common">Fish tapeworm</name>
    <name type="synonym">Diphyllobothrium latum</name>
    <dbReference type="NCBI Taxonomy" id="60516"/>
    <lineage>
        <taxon>Eukaryota</taxon>
        <taxon>Metazoa</taxon>
        <taxon>Spiralia</taxon>
        <taxon>Lophotrochozoa</taxon>
        <taxon>Platyhelminthes</taxon>
        <taxon>Cestoda</taxon>
        <taxon>Eucestoda</taxon>
        <taxon>Diphyllobothriidea</taxon>
        <taxon>Diphyllobothriidae</taxon>
        <taxon>Dibothriocephalus</taxon>
    </lineage>
</organism>
<sequence length="148" mass="16887">MHQELKAWARDCVHCQRSKVWQHSKAHGGKFSGPGPRFNHIHLDVLGTLLLPIKCSYLLTCVYRSTRWPEAIFLPNVEAFLRPWVAVSEAPSTITTDRGAQFECDLFQSLPFVLGLTRIHPADYHLAAHWMVEGFHRQLKASPPGELY</sequence>
<gene>
    <name evidence="1" type="ORF">DILT_LOCUS2843</name>
</gene>
<dbReference type="SUPFAM" id="SSF53098">
    <property type="entry name" value="Ribonuclease H-like"/>
    <property type="match status" value="1"/>
</dbReference>
<evidence type="ECO:0008006" key="3">
    <source>
        <dbReference type="Google" id="ProtNLM"/>
    </source>
</evidence>